<proteinExistence type="predicted"/>
<gene>
    <name evidence="2" type="ORF">H8R02_18550</name>
</gene>
<reference evidence="2" key="1">
    <citation type="submission" date="2020-08" db="EMBL/GenBank/DDBJ databases">
        <title>Ramlibacter sp. GTP1 16S ribosomal RNA gene genome sequencing and assembly.</title>
        <authorList>
            <person name="Kang M."/>
        </authorList>
    </citation>
    <scope>NUCLEOTIDE SEQUENCE</scope>
    <source>
        <strain evidence="2">GTP1</strain>
    </source>
</reference>
<dbReference type="InterPro" id="IPR052755">
    <property type="entry name" value="Lysozyme_Inhibitor_LprI"/>
</dbReference>
<keyword evidence="3" id="KW-1185">Reference proteome</keyword>
<dbReference type="RefSeq" id="WP_187082970.1">
    <property type="nucleotide sequence ID" value="NZ_JACORU010000007.1"/>
</dbReference>
<evidence type="ECO:0008006" key="4">
    <source>
        <dbReference type="Google" id="ProtNLM"/>
    </source>
</evidence>
<accession>A0A923S3J1</accession>
<name>A0A923S3J1_9BURK</name>
<evidence type="ECO:0000313" key="3">
    <source>
        <dbReference type="Proteomes" id="UP000596827"/>
    </source>
</evidence>
<protein>
    <recommendedName>
        <fullName evidence="4">DUF1311 domain-containing protein</fullName>
    </recommendedName>
</protein>
<dbReference type="PANTHER" id="PTHR37549">
    <property type="entry name" value="LIPOPROTEIN LPRI"/>
    <property type="match status" value="1"/>
</dbReference>
<sequence>MDTRWRQGAIFAAGLAAGGLIAAAVFTQSREDVAAVEPARAPAVKAAAPAPKVAAQSTAACSFEPVVAKAGPRDGQLAWTEPGASKTKADVGVALVQGKEAMAAGRDRDAEVSFLSACRIAAQATPAGSQERADSMYQLARHYTTLAQERPANRAELLKRAKPLYEDSLRIYLARFGDGHEKSRFAAEGLASLRQEVAQSTVRPPARAPTPPAVAPRPEPQPVPPPTQAMGAAREPDKVVQPQPSFDCEKARSTPEHLICNDAELAQLDRELGAIYKRAKNAASDPEAFQRVSDREWRRRESECGDRDCLLRWYAQRKRQLQEQLEHGAGEQVTIRMTIPQ</sequence>
<comment type="caution">
    <text evidence="2">The sequence shown here is derived from an EMBL/GenBank/DDBJ whole genome shotgun (WGS) entry which is preliminary data.</text>
</comment>
<dbReference type="Proteomes" id="UP000596827">
    <property type="component" value="Unassembled WGS sequence"/>
</dbReference>
<evidence type="ECO:0000313" key="2">
    <source>
        <dbReference type="EMBL" id="MBC5766476.1"/>
    </source>
</evidence>
<dbReference type="EMBL" id="JACORU010000007">
    <property type="protein sequence ID" value="MBC5766476.1"/>
    <property type="molecule type" value="Genomic_DNA"/>
</dbReference>
<feature type="region of interest" description="Disordered" evidence="1">
    <location>
        <begin position="198"/>
        <end position="245"/>
    </location>
</feature>
<evidence type="ECO:0000256" key="1">
    <source>
        <dbReference type="SAM" id="MobiDB-lite"/>
    </source>
</evidence>
<feature type="compositionally biased region" description="Pro residues" evidence="1">
    <location>
        <begin position="206"/>
        <end position="227"/>
    </location>
</feature>
<dbReference type="AlphaFoldDB" id="A0A923S3J1"/>
<organism evidence="2 3">
    <name type="scientific">Ramlibacter albus</name>
    <dbReference type="NCBI Taxonomy" id="2079448"/>
    <lineage>
        <taxon>Bacteria</taxon>
        <taxon>Pseudomonadati</taxon>
        <taxon>Pseudomonadota</taxon>
        <taxon>Betaproteobacteria</taxon>
        <taxon>Burkholderiales</taxon>
        <taxon>Comamonadaceae</taxon>
        <taxon>Ramlibacter</taxon>
    </lineage>
</organism>
<dbReference type="PANTHER" id="PTHR37549:SF1">
    <property type="entry name" value="LIPOPROTEIN LPRI"/>
    <property type="match status" value="1"/>
</dbReference>
<dbReference type="GO" id="GO:0005576">
    <property type="term" value="C:extracellular region"/>
    <property type="evidence" value="ECO:0007669"/>
    <property type="project" value="TreeGrafter"/>
</dbReference>